<evidence type="ECO:0000256" key="1">
    <source>
        <dbReference type="ARBA" id="ARBA00005836"/>
    </source>
</evidence>
<reference evidence="4 5" key="1">
    <citation type="submission" date="2016-11" db="EMBL/GenBank/DDBJ databases">
        <authorList>
            <person name="Jaros S."/>
            <person name="Januszkiewicz K."/>
            <person name="Wedrychowicz H."/>
        </authorList>
    </citation>
    <scope>NUCLEOTIDE SEQUENCE [LARGE SCALE GENOMIC DNA]</scope>
    <source>
        <strain evidence="4 5">DSM 15212</strain>
    </source>
</reference>
<proteinExistence type="inferred from homology"/>
<dbReference type="GO" id="GO:0005829">
    <property type="term" value="C:cytosol"/>
    <property type="evidence" value="ECO:0007669"/>
    <property type="project" value="TreeGrafter"/>
</dbReference>
<accession>A0A1M6U5T4</accession>
<dbReference type="STRING" id="1121301.SAMN02745912_03880"/>
<dbReference type="Proteomes" id="UP000184465">
    <property type="component" value="Unassembled WGS sequence"/>
</dbReference>
<dbReference type="Gene3D" id="3.30.2290.10">
    <property type="entry name" value="PmbA/TldD superfamily"/>
    <property type="match status" value="1"/>
</dbReference>
<dbReference type="SUPFAM" id="SSF111283">
    <property type="entry name" value="Putative modulator of DNA gyrase, PmbA/TldD"/>
    <property type="match status" value="1"/>
</dbReference>
<dbReference type="InterPro" id="IPR002510">
    <property type="entry name" value="Metalloprtase-TldD/E_N"/>
</dbReference>
<dbReference type="GO" id="GO:0006508">
    <property type="term" value="P:proteolysis"/>
    <property type="evidence" value="ECO:0007669"/>
    <property type="project" value="UniProtKB-KW"/>
</dbReference>
<keyword evidence="5" id="KW-1185">Reference proteome</keyword>
<evidence type="ECO:0000259" key="2">
    <source>
        <dbReference type="Pfam" id="PF01523"/>
    </source>
</evidence>
<protein>
    <submittedName>
        <fullName evidence="4">Predicted Zn-dependent protease or its inactivated homolog</fullName>
    </submittedName>
</protein>
<dbReference type="PANTHER" id="PTHR43421:SF1">
    <property type="entry name" value="METALLOPROTEASE PMBA"/>
    <property type="match status" value="1"/>
</dbReference>
<gene>
    <name evidence="4" type="ORF">SAMN02745912_03880</name>
</gene>
<dbReference type="InterPro" id="IPR036059">
    <property type="entry name" value="TldD/PmbA_sf"/>
</dbReference>
<dbReference type="EMBL" id="FRAG01000131">
    <property type="protein sequence ID" value="SHK64612.1"/>
    <property type="molecule type" value="Genomic_DNA"/>
</dbReference>
<keyword evidence="4" id="KW-0378">Hydrolase</keyword>
<dbReference type="AlphaFoldDB" id="A0A1M6U5T4"/>
<feature type="domain" description="Metalloprotease TldD/E C-terminal" evidence="3">
    <location>
        <begin position="211"/>
        <end position="404"/>
    </location>
</feature>
<comment type="similarity">
    <text evidence="1">Belongs to the peptidase U62 family.</text>
</comment>
<evidence type="ECO:0000313" key="5">
    <source>
        <dbReference type="Proteomes" id="UP000184465"/>
    </source>
</evidence>
<dbReference type="InterPro" id="IPR045569">
    <property type="entry name" value="Metalloprtase-TldD/E_C"/>
</dbReference>
<feature type="domain" description="Metalloprotease TldD/E N-terminal" evidence="2">
    <location>
        <begin position="40"/>
        <end position="81"/>
    </location>
</feature>
<evidence type="ECO:0000259" key="3">
    <source>
        <dbReference type="Pfam" id="PF19289"/>
    </source>
</evidence>
<sequence>MRTKMEKLNLLKTNGMEIEEFIAKKESICFEKNFAESYNNKLSIDEGVAYRVVKGDKVGFANTNNIDDKVRVQEKAKELAKDGIPLNVRFPEDVSCESINEHMHFETSDVVKIQHCFEELCNYFKKFNCKVKLDKISNFRSVMNTRNTMCKSHDAYFKLTFESMRNEFGNGLSVFKLKYFRTRNELYNFAQKMNWELDRIKKLKTYYEIESKLPVIFAPQALAGLVLSIVENFNAKEVMSGTSILERKKFEFDEKFELYDAPKIKNSVFNVMFDDEGTRTYRKPLIKNSKCITYFSDLITEAKYNYKSTGNGFRRNSYTTMPTPNFINIDINNGDTKLDNYLNINNTTILIKQIMGLDINSLKGGFITGRVTESIIYKGSEAIGTLPPFSLKIELNKFFTDIGITEEVENIWGFMNIPYLYKDIMKIHI</sequence>
<dbReference type="InterPro" id="IPR047657">
    <property type="entry name" value="PmbA"/>
</dbReference>
<name>A0A1M6U5T4_PARC5</name>
<organism evidence="4 5">
    <name type="scientific">Paramaledivibacter caminithermalis (strain DSM 15212 / CIP 107654 / DViRD3)</name>
    <name type="common">Clostridium caminithermale</name>
    <dbReference type="NCBI Taxonomy" id="1121301"/>
    <lineage>
        <taxon>Bacteria</taxon>
        <taxon>Bacillati</taxon>
        <taxon>Bacillota</taxon>
        <taxon>Clostridia</taxon>
        <taxon>Peptostreptococcales</taxon>
        <taxon>Caminicellaceae</taxon>
        <taxon>Paramaledivibacter</taxon>
    </lineage>
</organism>
<dbReference type="PANTHER" id="PTHR43421">
    <property type="entry name" value="METALLOPROTEASE PMBA"/>
    <property type="match status" value="1"/>
</dbReference>
<dbReference type="Pfam" id="PF19289">
    <property type="entry name" value="PmbA_TldD_3rd"/>
    <property type="match status" value="1"/>
</dbReference>
<keyword evidence="4" id="KW-0645">Protease</keyword>
<dbReference type="Pfam" id="PF01523">
    <property type="entry name" value="PmbA_TldD_1st"/>
    <property type="match status" value="1"/>
</dbReference>
<dbReference type="InterPro" id="IPR035068">
    <property type="entry name" value="TldD/PmbA_N"/>
</dbReference>
<evidence type="ECO:0000313" key="4">
    <source>
        <dbReference type="EMBL" id="SHK64612.1"/>
    </source>
</evidence>
<dbReference type="GO" id="GO:0008237">
    <property type="term" value="F:metallopeptidase activity"/>
    <property type="evidence" value="ECO:0007669"/>
    <property type="project" value="InterPro"/>
</dbReference>